<keyword evidence="1" id="KW-0805">Transcription regulation</keyword>
<keyword evidence="6" id="KW-1185">Reference proteome</keyword>
<dbReference type="PANTHER" id="PTHR30204">
    <property type="entry name" value="REDOX-CYCLING DRUG-SENSING TRANSCRIPTIONAL ACTIVATOR SOXR"/>
    <property type="match status" value="1"/>
</dbReference>
<comment type="caution">
    <text evidence="5">The sequence shown here is derived from an EMBL/GenBank/DDBJ whole genome shotgun (WGS) entry which is preliminary data.</text>
</comment>
<evidence type="ECO:0000313" key="6">
    <source>
        <dbReference type="Proteomes" id="UP000886900"/>
    </source>
</evidence>
<evidence type="ECO:0000313" key="5">
    <source>
        <dbReference type="EMBL" id="MBV4462484.1"/>
    </source>
</evidence>
<proteinExistence type="predicted"/>
<evidence type="ECO:0000256" key="3">
    <source>
        <dbReference type="SAM" id="MobiDB-lite"/>
    </source>
</evidence>
<dbReference type="EMBL" id="JAHSTV010000002">
    <property type="protein sequence ID" value="MBV4462484.1"/>
    <property type="molecule type" value="Genomic_DNA"/>
</dbReference>
<dbReference type="InterPro" id="IPR000551">
    <property type="entry name" value="MerR-type_HTH_dom"/>
</dbReference>
<dbReference type="SMART" id="SM00422">
    <property type="entry name" value="HTH_MERR"/>
    <property type="match status" value="1"/>
</dbReference>
<dbReference type="RefSeq" id="WP_217854594.1">
    <property type="nucleotide sequence ID" value="NZ_JAHSTV010000002.1"/>
</dbReference>
<feature type="domain" description="HTH merR-type" evidence="4">
    <location>
        <begin position="1"/>
        <end position="68"/>
    </location>
</feature>
<dbReference type="PROSITE" id="PS50937">
    <property type="entry name" value="HTH_MERR_2"/>
    <property type="match status" value="1"/>
</dbReference>
<sequence length="146" mass="16857">MRIGELAFRTGASHRALRHYELQKLIESTRRENGYREYAPGAVQRVLWIKELIDCGFSTRQIHGLLAYLQDSEPGSEQFRQCLKQHMEKLGALDSLLALLLERRQRLFDRLERYTQSGASTNTGERESDALNNTRFDRELEGVSDG</sequence>
<accession>A0ABS6PQF3</accession>
<evidence type="ECO:0000259" key="4">
    <source>
        <dbReference type="PROSITE" id="PS50937"/>
    </source>
</evidence>
<protein>
    <submittedName>
        <fullName evidence="5">MerR family transcriptional regulator</fullName>
    </submittedName>
</protein>
<feature type="region of interest" description="Disordered" evidence="3">
    <location>
        <begin position="118"/>
        <end position="146"/>
    </location>
</feature>
<name>A0ABS6PQF3_9PSED</name>
<evidence type="ECO:0000256" key="2">
    <source>
        <dbReference type="ARBA" id="ARBA00023163"/>
    </source>
</evidence>
<dbReference type="Pfam" id="PF13411">
    <property type="entry name" value="MerR_1"/>
    <property type="match status" value="1"/>
</dbReference>
<dbReference type="PANTHER" id="PTHR30204:SF69">
    <property type="entry name" value="MERR-FAMILY TRANSCRIPTIONAL REGULATOR"/>
    <property type="match status" value="1"/>
</dbReference>
<keyword evidence="2" id="KW-0804">Transcription</keyword>
<reference evidence="5" key="1">
    <citation type="submission" date="2021-06" db="EMBL/GenBank/DDBJ databases">
        <title>Updating the genus Pseudomonas: Description of 43 new species and partition of the Pseudomonas putida group.</title>
        <authorList>
            <person name="Girard L."/>
            <person name="Lood C."/>
            <person name="Vandamme P."/>
            <person name="Rokni-Zadeh H."/>
            <person name="Van Noort V."/>
            <person name="Hofte M."/>
            <person name="Lavigne R."/>
            <person name="De Mot R."/>
        </authorList>
    </citation>
    <scope>NUCLEOTIDE SEQUENCE</scope>
    <source>
        <strain evidence="5">SWRI79</strain>
    </source>
</reference>
<gene>
    <name evidence="5" type="ORF">KVG95_03965</name>
</gene>
<feature type="compositionally biased region" description="Basic and acidic residues" evidence="3">
    <location>
        <begin position="124"/>
        <end position="146"/>
    </location>
</feature>
<evidence type="ECO:0000256" key="1">
    <source>
        <dbReference type="ARBA" id="ARBA00023015"/>
    </source>
</evidence>
<dbReference type="Proteomes" id="UP000886900">
    <property type="component" value="Unassembled WGS sequence"/>
</dbReference>
<dbReference type="InterPro" id="IPR047057">
    <property type="entry name" value="MerR_fam"/>
</dbReference>
<organism evidence="5 6">
    <name type="scientific">Pseudomonas farris</name>
    <dbReference type="NCBI Taxonomy" id="2841207"/>
    <lineage>
        <taxon>Bacteria</taxon>
        <taxon>Pseudomonadati</taxon>
        <taxon>Pseudomonadota</taxon>
        <taxon>Gammaproteobacteria</taxon>
        <taxon>Pseudomonadales</taxon>
        <taxon>Pseudomonadaceae</taxon>
        <taxon>Pseudomonas</taxon>
    </lineage>
</organism>